<evidence type="ECO:0000313" key="2">
    <source>
        <dbReference type="EMBL" id="OQR69148.1"/>
    </source>
</evidence>
<dbReference type="Proteomes" id="UP000192247">
    <property type="component" value="Unassembled WGS sequence"/>
</dbReference>
<organism evidence="2 3">
    <name type="scientific">Tropilaelaps mercedesae</name>
    <dbReference type="NCBI Taxonomy" id="418985"/>
    <lineage>
        <taxon>Eukaryota</taxon>
        <taxon>Metazoa</taxon>
        <taxon>Ecdysozoa</taxon>
        <taxon>Arthropoda</taxon>
        <taxon>Chelicerata</taxon>
        <taxon>Arachnida</taxon>
        <taxon>Acari</taxon>
        <taxon>Parasitiformes</taxon>
        <taxon>Mesostigmata</taxon>
        <taxon>Gamasina</taxon>
        <taxon>Dermanyssoidea</taxon>
        <taxon>Laelapidae</taxon>
        <taxon>Tropilaelaps</taxon>
    </lineage>
</organism>
<dbReference type="InParanoid" id="A0A1V9X6U9"/>
<proteinExistence type="predicted"/>
<protein>
    <submittedName>
        <fullName evidence="2">Uncharacterized protein</fullName>
    </submittedName>
</protein>
<feature type="coiled-coil region" evidence="1">
    <location>
        <begin position="323"/>
        <end position="350"/>
    </location>
</feature>
<dbReference type="OrthoDB" id="6513224at2759"/>
<feature type="coiled-coil region" evidence="1">
    <location>
        <begin position="85"/>
        <end position="112"/>
    </location>
</feature>
<dbReference type="AlphaFoldDB" id="A0A1V9X6U9"/>
<comment type="caution">
    <text evidence="2">The sequence shown here is derived from an EMBL/GenBank/DDBJ whole genome shotgun (WGS) entry which is preliminary data.</text>
</comment>
<dbReference type="EMBL" id="MNPL01022025">
    <property type="protein sequence ID" value="OQR69148.1"/>
    <property type="molecule type" value="Genomic_DNA"/>
</dbReference>
<keyword evidence="1" id="KW-0175">Coiled coil</keyword>
<accession>A0A1V9X6U9</accession>
<sequence length="485" mass="54341">MGDSIRSSIERTIPPTFMLKTEDLAAKAFNMLGLGTLPKGYISGESLRAIECIARVCLPIIGDHCRDIITIYEERSKSIEEEFESDAAERDIAALDIELDALRSEHKRLLAQREVHIATDAACHGAADVLNQAAQSLLNAAPLVAVAGFVEDHVHALKQVPIPLMTKPKGTEPISFSKMTRGLECVNDAARFSIQDSIRNHLYDYSDGDRGLKYLLEAFRDLKVHLEDAGAFHVDASRSSTLVNVLAHTHAIKNLASKVVKLDSYSENLTPIQIENILKQCLEIIKSRYNKLKEINIKGSADTNDNYELMKLRDRRSSAVLALAAQINDIESLEEDLRNLRDDLYTSQKLRSFESYLNVIRSQKSLLQSTKIHSILVPRGFRQTDQMSDSFLKLLGELELLADTIHAQGTELQPESKDNRAVLEYLATLERSVDTLRLTALSMPPSNVAESLVEELLNLCILRRANDVEQYLKDKSIFAFNRKLN</sequence>
<evidence type="ECO:0000256" key="1">
    <source>
        <dbReference type="SAM" id="Coils"/>
    </source>
</evidence>
<gene>
    <name evidence="2" type="ORF">BIW11_12440</name>
</gene>
<evidence type="ECO:0000313" key="3">
    <source>
        <dbReference type="Proteomes" id="UP000192247"/>
    </source>
</evidence>
<keyword evidence="3" id="KW-1185">Reference proteome</keyword>
<reference evidence="2 3" key="1">
    <citation type="journal article" date="2017" name="Gigascience">
        <title>Draft genome of the honey bee ectoparasitic mite, Tropilaelaps mercedesae, is shaped by the parasitic life history.</title>
        <authorList>
            <person name="Dong X."/>
            <person name="Armstrong S.D."/>
            <person name="Xia D."/>
            <person name="Makepeace B.L."/>
            <person name="Darby A.C."/>
            <person name="Kadowaki T."/>
        </authorList>
    </citation>
    <scope>NUCLEOTIDE SEQUENCE [LARGE SCALE GENOMIC DNA]</scope>
    <source>
        <strain evidence="2">Wuxi-XJTLU</strain>
    </source>
</reference>
<name>A0A1V9X6U9_9ACAR</name>